<feature type="compositionally biased region" description="Low complexity" evidence="1">
    <location>
        <begin position="28"/>
        <end position="40"/>
    </location>
</feature>
<comment type="caution">
    <text evidence="2">The sequence shown here is derived from an EMBL/GenBank/DDBJ whole genome shotgun (WGS) entry which is preliminary data.</text>
</comment>
<evidence type="ECO:0000313" key="2">
    <source>
        <dbReference type="EMBL" id="KAG9687808.1"/>
    </source>
</evidence>
<organism evidence="2 3">
    <name type="scientific">Aureobasidium melanogenum</name>
    <name type="common">Aureobasidium pullulans var. melanogenum</name>
    <dbReference type="NCBI Taxonomy" id="46634"/>
    <lineage>
        <taxon>Eukaryota</taxon>
        <taxon>Fungi</taxon>
        <taxon>Dikarya</taxon>
        <taxon>Ascomycota</taxon>
        <taxon>Pezizomycotina</taxon>
        <taxon>Dothideomycetes</taxon>
        <taxon>Dothideomycetidae</taxon>
        <taxon>Dothideales</taxon>
        <taxon>Saccotheciaceae</taxon>
        <taxon>Aureobasidium</taxon>
    </lineage>
</organism>
<feature type="compositionally biased region" description="Low complexity" evidence="1">
    <location>
        <begin position="275"/>
        <end position="306"/>
    </location>
</feature>
<sequence>MDFDDQLIAKLHAPEKPHTPTPPPQPPTETTTPDPSSLPSYPRPTATPKDGESYYIKPIPSGLRGATLADLMTLCHTHTLHNGFDVVKKAGVKPTTQKGGRKTIIPGAAYYKWHITCVLGGKPKNTRHLTEEQRRRDKASLKMGCPSRVWAWAVDRENPEGAWEIRWGDTDPALHNHPPVDVRTLPNHRRRAREAEGVQDAIREIAEKGLGRKEGLQKLRELFPEGLFSEKDVANELQKYKGLRKQQQRTGGGQEEVEGGEQEDIEGVVEEEVEGQLQGQLQNQTREQQQHLQQSVQHQQQPQQHQNMFAQGVPAYW</sequence>
<gene>
    <name evidence="2" type="ORF">KCU76_g10064</name>
</gene>
<dbReference type="EMBL" id="JAHFXF010000435">
    <property type="protein sequence ID" value="KAG9687808.1"/>
    <property type="molecule type" value="Genomic_DNA"/>
</dbReference>
<reference evidence="2" key="2">
    <citation type="submission" date="2021-08" db="EMBL/GenBank/DDBJ databases">
        <authorList>
            <person name="Gostincar C."/>
            <person name="Sun X."/>
            <person name="Song Z."/>
            <person name="Gunde-Cimerman N."/>
        </authorList>
    </citation>
    <scope>NUCLEOTIDE SEQUENCE</scope>
    <source>
        <strain evidence="2">EXF-9911</strain>
    </source>
</reference>
<protein>
    <submittedName>
        <fullName evidence="2">Uncharacterized protein</fullName>
    </submittedName>
</protein>
<feature type="region of interest" description="Disordered" evidence="1">
    <location>
        <begin position="243"/>
        <end position="317"/>
    </location>
</feature>
<feature type="compositionally biased region" description="Acidic residues" evidence="1">
    <location>
        <begin position="255"/>
        <end position="274"/>
    </location>
</feature>
<evidence type="ECO:0000256" key="1">
    <source>
        <dbReference type="SAM" id="MobiDB-lite"/>
    </source>
</evidence>
<accession>A0A9P8ED44</accession>
<reference evidence="2" key="1">
    <citation type="journal article" date="2021" name="J Fungi (Basel)">
        <title>Virulence traits and population genomics of the black yeast Aureobasidium melanogenum.</title>
        <authorList>
            <person name="Cernosa A."/>
            <person name="Sun X."/>
            <person name="Gostincar C."/>
            <person name="Fang C."/>
            <person name="Gunde-Cimerman N."/>
            <person name="Song Z."/>
        </authorList>
    </citation>
    <scope>NUCLEOTIDE SEQUENCE</scope>
    <source>
        <strain evidence="2">EXF-9911</strain>
    </source>
</reference>
<proteinExistence type="predicted"/>
<dbReference type="Proteomes" id="UP000779574">
    <property type="component" value="Unassembled WGS sequence"/>
</dbReference>
<dbReference type="OrthoDB" id="3927778at2759"/>
<feature type="region of interest" description="Disordered" evidence="1">
    <location>
        <begin position="1"/>
        <end position="55"/>
    </location>
</feature>
<dbReference type="AlphaFoldDB" id="A0A9P8ED44"/>
<feature type="non-terminal residue" evidence="2">
    <location>
        <position position="317"/>
    </location>
</feature>
<evidence type="ECO:0000313" key="3">
    <source>
        <dbReference type="Proteomes" id="UP000779574"/>
    </source>
</evidence>
<name>A0A9P8ED44_AURME</name>